<dbReference type="Pfam" id="PF20010">
    <property type="entry name" value="Collagen_trimer"/>
    <property type="match status" value="1"/>
</dbReference>
<keyword evidence="1" id="KW-0677">Repeat</keyword>
<feature type="compositionally biased region" description="Polar residues" evidence="4">
    <location>
        <begin position="652"/>
        <end position="661"/>
    </location>
</feature>
<dbReference type="EMBL" id="CP090891">
    <property type="protein sequence ID" value="ULU12417.1"/>
    <property type="molecule type" value="Genomic_DNA"/>
</dbReference>
<keyword evidence="3" id="KW-1015">Disulfide bond</keyword>
<feature type="domain" description="Fibronectin type-III" evidence="6">
    <location>
        <begin position="32"/>
        <end position="126"/>
    </location>
</feature>
<feature type="region of interest" description="Disordered" evidence="4">
    <location>
        <begin position="1071"/>
        <end position="1104"/>
    </location>
</feature>
<evidence type="ECO:0000313" key="7">
    <source>
        <dbReference type="EMBL" id="ULU12417.1"/>
    </source>
</evidence>
<evidence type="ECO:0000256" key="1">
    <source>
        <dbReference type="ARBA" id="ARBA00022737"/>
    </source>
</evidence>
<proteinExistence type="predicted"/>
<dbReference type="SMART" id="SM00060">
    <property type="entry name" value="FN3"/>
    <property type="match status" value="2"/>
</dbReference>
<evidence type="ECO:0000256" key="3">
    <source>
        <dbReference type="ARBA" id="ARBA00023157"/>
    </source>
</evidence>
<dbReference type="GO" id="GO:0005581">
    <property type="term" value="C:collagen trimer"/>
    <property type="evidence" value="ECO:0007669"/>
    <property type="project" value="UniProtKB-KW"/>
</dbReference>
<dbReference type="Pfam" id="PF01391">
    <property type="entry name" value="Collagen"/>
    <property type="match status" value="1"/>
</dbReference>
<evidence type="ECO:0000313" key="8">
    <source>
        <dbReference type="Proteomes" id="UP000827892"/>
    </source>
</evidence>
<dbReference type="FunFam" id="3.10.100.10:FF:000104">
    <property type="entry name" value="CoLlagen with Endostatin domain"/>
    <property type="match status" value="1"/>
</dbReference>
<feature type="domain" description="Fibronectin type-III" evidence="6">
    <location>
        <begin position="136"/>
        <end position="237"/>
    </location>
</feature>
<dbReference type="SUPFAM" id="SSF49899">
    <property type="entry name" value="Concanavalin A-like lectins/glucanases"/>
    <property type="match status" value="1"/>
</dbReference>
<dbReference type="InterPro" id="IPR016186">
    <property type="entry name" value="C-type_lectin-like/link_sf"/>
</dbReference>
<dbReference type="FunFam" id="2.60.40.10:FF:002707">
    <property type="entry name" value="CoLlagen with Endostatin domain"/>
    <property type="match status" value="1"/>
</dbReference>
<dbReference type="Proteomes" id="UP000827892">
    <property type="component" value="Chromosome I"/>
</dbReference>
<accession>A0AAE9DX21</accession>
<protein>
    <recommendedName>
        <fullName evidence="6">Fibronectin type-III domain-containing protein</fullName>
    </recommendedName>
</protein>
<evidence type="ECO:0000256" key="4">
    <source>
        <dbReference type="SAM" id="MobiDB-lite"/>
    </source>
</evidence>
<dbReference type="FunFam" id="3.40.1620.70:FF:000003">
    <property type="entry name" value="Collagen type XVIII alpha 1"/>
    <property type="match status" value="1"/>
</dbReference>
<dbReference type="InterPro" id="IPR036116">
    <property type="entry name" value="FN3_sf"/>
</dbReference>
<dbReference type="InterPro" id="IPR010515">
    <property type="entry name" value="Collagenase_NC10/endostatin"/>
</dbReference>
<gene>
    <name evidence="7" type="ORF">L3Y34_015604</name>
</gene>
<dbReference type="InterPro" id="IPR016187">
    <property type="entry name" value="CTDL_fold"/>
</dbReference>
<dbReference type="InterPro" id="IPR003961">
    <property type="entry name" value="FN3_dom"/>
</dbReference>
<dbReference type="Gene3D" id="2.60.120.200">
    <property type="match status" value="1"/>
</dbReference>
<dbReference type="SUPFAM" id="SSF49265">
    <property type="entry name" value="Fibronectin type III"/>
    <property type="match status" value="1"/>
</dbReference>
<evidence type="ECO:0000256" key="5">
    <source>
        <dbReference type="SAM" id="SignalP"/>
    </source>
</evidence>
<dbReference type="Gene3D" id="3.40.1620.70">
    <property type="match status" value="1"/>
</dbReference>
<feature type="chain" id="PRO_5041920184" description="Fibronectin type-III domain-containing protein" evidence="5">
    <location>
        <begin position="25"/>
        <end position="1294"/>
    </location>
</feature>
<name>A0AAE9DX21_CAEBR</name>
<dbReference type="Pfam" id="PF06482">
    <property type="entry name" value="Endostatin"/>
    <property type="match status" value="1"/>
</dbReference>
<organism evidence="7 8">
    <name type="scientific">Caenorhabditis briggsae</name>
    <dbReference type="NCBI Taxonomy" id="6238"/>
    <lineage>
        <taxon>Eukaryota</taxon>
        <taxon>Metazoa</taxon>
        <taxon>Ecdysozoa</taxon>
        <taxon>Nematoda</taxon>
        <taxon>Chromadorea</taxon>
        <taxon>Rhabditida</taxon>
        <taxon>Rhabditina</taxon>
        <taxon>Rhabditomorpha</taxon>
        <taxon>Rhabditoidea</taxon>
        <taxon>Rhabditidae</taxon>
        <taxon>Peloderinae</taxon>
        <taxon>Caenorhabditis</taxon>
    </lineage>
</organism>
<feature type="compositionally biased region" description="Polar residues" evidence="4">
    <location>
        <begin position="789"/>
        <end position="810"/>
    </location>
</feature>
<dbReference type="Gene3D" id="2.60.40.10">
    <property type="entry name" value="Immunoglobulins"/>
    <property type="match status" value="2"/>
</dbReference>
<feature type="compositionally biased region" description="Pro residues" evidence="4">
    <location>
        <begin position="887"/>
        <end position="896"/>
    </location>
</feature>
<keyword evidence="5" id="KW-0732">Signal</keyword>
<dbReference type="InterPro" id="IPR045463">
    <property type="entry name" value="XV/XVIII_trimerization_dom"/>
</dbReference>
<evidence type="ECO:0000259" key="6">
    <source>
        <dbReference type="PROSITE" id="PS50853"/>
    </source>
</evidence>
<feature type="region of interest" description="Disordered" evidence="4">
    <location>
        <begin position="731"/>
        <end position="928"/>
    </location>
</feature>
<dbReference type="Pfam" id="PF00041">
    <property type="entry name" value="fn3"/>
    <property type="match status" value="2"/>
</dbReference>
<feature type="compositionally biased region" description="Pro residues" evidence="4">
    <location>
        <begin position="766"/>
        <end position="777"/>
    </location>
</feature>
<dbReference type="CDD" id="cd00063">
    <property type="entry name" value="FN3"/>
    <property type="match status" value="2"/>
</dbReference>
<sequence length="1294" mass="142239">MIRISNFELFFFLLIFDILPSTISILQNEDRVPNAPQNVRVKTQSTSATLWWDAPPDPTVLIRGYTVEYGEGSISQRILIEGPDSTSFTVTRLAPNTNYVFAVSAYNEAEGEDGTKVMVAAKTRPAEGLQTEKLWPPTSVRARIEEKSLGGSAIVSWDDPNPENAADNSIDATQRQYVINYGIYESDTQQKVRSNAKAVRLTGLIPGKEYEVAVKVVAGDGSESPWSIRDLFLVPETKKVSKFDWFCRLNDTEMCSIVSSPHWKLCTAKHDTYTQRDAGACPRVQYPSSPAHLTTPPISLPDAQHLCFYFRFALLNFHPGQMKVEIHPDGDTSNRQIVWKTRMANVRTHVVQNVYIPFSQQIRPFKVSVSLKWDGQPMPRVIVHEMDALSGGCSERSTGLLYFCVLSLIRVTQAQPPTFFALNSLPGDTETEVDLLAPVKASLNADARVFRAKGIESLPAIGLQRGVEIAVPYRLYLPRNFFKQFSLLATIKPMDKRGGYLFAAVNAYDSAVDIGLLIEPAGTKQTNISLIVRSVAIVSFLVEDFSQQWTQFALEVIDQTVTFYFKCRRFASRQVTSLPDFSFDEAEKLYIASAGPIIDNGFEMRRLLALFVVLLLIFVFVHGGSEELDNEDFPLLSSEQQASSPEERKEFSTSPEDSSIPGTVFHVHIPLADARVRQARASSEEREIVTENVMLPVEIVEGAIQELKLIDDASQGSRQCDEQWWRRRKLEKERDQTRKNVEGSGTPEGLKKDQESSELQKISELPPTPAPPPPYPTPHLAAPQDLRSYEQQAATTPFQGVPSPQGQCTQVCRGETGPQGPPGKDGIPGSHGAPGHQGERGSDGSPGVHGSRGEQGPQGPPGMPGLAGPPGPPGTGSVTGSGGVAQPGPPGPPGLPGAPGRDGAAGVEGQRGPHGPPGPKGDDGVSMESLTDGDIERIARRVAAIQKESQEPMRGDLPEYNPRVHSYTTKGEKGERGAPGAPGAPAYGAITTGTAVNVHATTVELFASARATSVGQLAFATSSQQLFIRVTNGWKEIQLTHFHPFLETRQSTPIELDSRYSPNSIEFWQNSRQNDASQPARPVVSPWHPRANLEEPQKDSGPHNKDRVIHMIALSQPFAGNIHGLRGADLQCYREARASGYTTTFRAMLSSNVQDLVKIVHSVDHDTPVVNIAGHHLFASWRSFVNGAKINQHARLFSFDRHDVLNDSRWPDKRVWHGSKEGGIRADQYCDGWRRSDASITSLAGQIYSNTTIFQSSGPSTCENKLVILCVENMSKYHSDRILRLNRITTDFKI</sequence>
<dbReference type="InterPro" id="IPR013783">
    <property type="entry name" value="Ig-like_fold"/>
</dbReference>
<feature type="region of interest" description="Disordered" evidence="4">
    <location>
        <begin position="637"/>
        <end position="662"/>
    </location>
</feature>
<feature type="compositionally biased region" description="Basic and acidic residues" evidence="4">
    <location>
        <begin position="731"/>
        <end position="741"/>
    </location>
</feature>
<dbReference type="InterPro" id="IPR050149">
    <property type="entry name" value="Collagen_superfamily"/>
</dbReference>
<feature type="compositionally biased region" description="Pro residues" evidence="4">
    <location>
        <begin position="858"/>
        <end position="873"/>
    </location>
</feature>
<dbReference type="PANTHER" id="PTHR24023:SF1070">
    <property type="entry name" value="COLLAGEN ALPHA-3(IV) CHAIN"/>
    <property type="match status" value="1"/>
</dbReference>
<evidence type="ECO:0000256" key="2">
    <source>
        <dbReference type="ARBA" id="ARBA00023119"/>
    </source>
</evidence>
<keyword evidence="2" id="KW-0176">Collagen</keyword>
<feature type="compositionally biased region" description="Basic and acidic residues" evidence="4">
    <location>
        <begin position="1091"/>
        <end position="1104"/>
    </location>
</feature>
<dbReference type="CDD" id="cd00247">
    <property type="entry name" value="Endostatin-like"/>
    <property type="match status" value="1"/>
</dbReference>
<dbReference type="Gene3D" id="3.10.100.10">
    <property type="entry name" value="Mannose-Binding Protein A, subunit A"/>
    <property type="match status" value="1"/>
</dbReference>
<reference evidence="7 8" key="1">
    <citation type="submission" date="2022-05" db="EMBL/GenBank/DDBJ databases">
        <title>Chromosome-level reference genomes for two strains of Caenorhabditis briggsae: an improved platform for comparative genomics.</title>
        <authorList>
            <person name="Stevens L."/>
            <person name="Andersen E.C."/>
        </authorList>
    </citation>
    <scope>NUCLEOTIDE SEQUENCE [LARGE SCALE GENOMIC DNA]</scope>
    <source>
        <strain evidence="7">QX1410_ONT</strain>
        <tissue evidence="7">Whole-organism</tissue>
    </source>
</reference>
<dbReference type="PANTHER" id="PTHR24023">
    <property type="entry name" value="COLLAGEN ALPHA"/>
    <property type="match status" value="1"/>
</dbReference>
<dbReference type="SUPFAM" id="SSF56436">
    <property type="entry name" value="C-type lectin-like"/>
    <property type="match status" value="1"/>
</dbReference>
<feature type="signal peptide" evidence="5">
    <location>
        <begin position="1"/>
        <end position="24"/>
    </location>
</feature>
<dbReference type="InterPro" id="IPR008160">
    <property type="entry name" value="Collagen"/>
</dbReference>
<dbReference type="InterPro" id="IPR013320">
    <property type="entry name" value="ConA-like_dom_sf"/>
</dbReference>
<dbReference type="PROSITE" id="PS50853">
    <property type="entry name" value="FN3"/>
    <property type="match status" value="2"/>
</dbReference>